<dbReference type="AlphaFoldDB" id="A0A6G4W4Z9"/>
<organism evidence="4 5">
    <name type="scientific">Allomesorhizobium camelthorni</name>
    <dbReference type="NCBI Taxonomy" id="475069"/>
    <lineage>
        <taxon>Bacteria</taxon>
        <taxon>Pseudomonadati</taxon>
        <taxon>Pseudomonadota</taxon>
        <taxon>Alphaproteobacteria</taxon>
        <taxon>Hyphomicrobiales</taxon>
        <taxon>Phyllobacteriaceae</taxon>
        <taxon>Allomesorhizobium</taxon>
    </lineage>
</organism>
<dbReference type="RefSeq" id="WP_165022102.1">
    <property type="nucleotide sequence ID" value="NZ_JAAKZF010000001.1"/>
</dbReference>
<feature type="domain" description="Outer membrane protein beta-barrel" evidence="3">
    <location>
        <begin position="73"/>
        <end position="282"/>
    </location>
</feature>
<keyword evidence="1 2" id="KW-0732">Signal</keyword>
<dbReference type="Proteomes" id="UP001642900">
    <property type="component" value="Unassembled WGS sequence"/>
</dbReference>
<evidence type="ECO:0000256" key="1">
    <source>
        <dbReference type="ARBA" id="ARBA00022729"/>
    </source>
</evidence>
<dbReference type="InterPro" id="IPR011250">
    <property type="entry name" value="OMP/PagP_B-barrel"/>
</dbReference>
<reference evidence="4 5" key="1">
    <citation type="submission" date="2020-02" db="EMBL/GenBank/DDBJ databases">
        <title>Genome sequence of strain CCNWXJ40-4.</title>
        <authorList>
            <person name="Gao J."/>
            <person name="Sun J."/>
        </authorList>
    </citation>
    <scope>NUCLEOTIDE SEQUENCE [LARGE SCALE GENOMIC DNA]</scope>
    <source>
        <strain evidence="4 5">CCNWXJ 40-4</strain>
    </source>
</reference>
<keyword evidence="5" id="KW-1185">Reference proteome</keyword>
<gene>
    <name evidence="4" type="ORF">G6N73_01245</name>
</gene>
<evidence type="ECO:0000313" key="5">
    <source>
        <dbReference type="Proteomes" id="UP001642900"/>
    </source>
</evidence>
<evidence type="ECO:0000256" key="2">
    <source>
        <dbReference type="SAM" id="SignalP"/>
    </source>
</evidence>
<sequence>MTQKSRILLLLAAGALMPLAPAHAADYDPPIFVEEAAEFVPVEVGSGWYLRGDVGYVLSTDMGRVDYRTFDPITATYGSASFDTHELDEDFTWGGGFGYRYNDWIRGDLTVDGFRADFDGTTSSDGPCTGDPILAGTGCRSEDSSSVSVVSLMANGYIDLGTYVRVTPYVGAGVGYSYLSWGGLDSTNYCVDGVSPCPAPGGAISSADHGGEKDWRFTYAFMAGAAYDLTKNLKLDLGYKYRHIDGGDMFGWDDFSDAAGASGIQGTDDGFSTHEVKVGLRYELW</sequence>
<feature type="signal peptide" evidence="2">
    <location>
        <begin position="1"/>
        <end position="24"/>
    </location>
</feature>
<comment type="caution">
    <text evidence="4">The sequence shown here is derived from an EMBL/GenBank/DDBJ whole genome shotgun (WGS) entry which is preliminary data.</text>
</comment>
<accession>A0A6G4W4Z9</accession>
<dbReference type="Gene3D" id="2.40.160.20">
    <property type="match status" value="1"/>
</dbReference>
<feature type="chain" id="PRO_5026180716" evidence="2">
    <location>
        <begin position="25"/>
        <end position="285"/>
    </location>
</feature>
<evidence type="ECO:0000259" key="3">
    <source>
        <dbReference type="Pfam" id="PF13505"/>
    </source>
</evidence>
<dbReference type="Pfam" id="PF13505">
    <property type="entry name" value="OMP_b-brl"/>
    <property type="match status" value="1"/>
</dbReference>
<protein>
    <submittedName>
        <fullName evidence="4">Porin family protein</fullName>
    </submittedName>
</protein>
<dbReference type="SUPFAM" id="SSF56925">
    <property type="entry name" value="OMPA-like"/>
    <property type="match status" value="1"/>
</dbReference>
<name>A0A6G4W4Z9_9HYPH</name>
<dbReference type="EMBL" id="JAAKZF010000001">
    <property type="protein sequence ID" value="NGO49812.1"/>
    <property type="molecule type" value="Genomic_DNA"/>
</dbReference>
<proteinExistence type="predicted"/>
<dbReference type="InterPro" id="IPR027385">
    <property type="entry name" value="Beta-barrel_OMP"/>
</dbReference>
<evidence type="ECO:0000313" key="4">
    <source>
        <dbReference type="EMBL" id="NGO49812.1"/>
    </source>
</evidence>